<sequence length="86" mass="9679">MSSVEKAAFTADTDTAILDEELITLGVIWRFLKAKGFDYAEAFRTYELQVSQALARDGSKRTLNFTQQVNYGRPRYPGIADGSWPI</sequence>
<evidence type="ECO:0000313" key="2">
    <source>
        <dbReference type="Proteomes" id="UP000515518"/>
    </source>
</evidence>
<reference evidence="2" key="1">
    <citation type="journal article" date="2020" name="Mol. Plant Microbe">
        <title>Rhizobial microsymbionts of the narrowly endemic Oxytropis species growing in Kamchatka are characterized by significant genetic diversity and possess a set of genes that are associated with T3SS and T6SS secretion systems and can affect the development of symbiosis.</title>
        <authorList>
            <person name="Safronova V."/>
            <person name="Guro P."/>
            <person name="Sazanova A."/>
            <person name="Kuznetsova I."/>
            <person name="Belimov A."/>
            <person name="Yakubov V."/>
            <person name="Chirak E."/>
            <person name="Afonin A."/>
            <person name="Gogolev Y."/>
            <person name="Andronov E."/>
            <person name="Tikhonovich I."/>
        </authorList>
    </citation>
    <scope>NUCLEOTIDE SEQUENCE [LARGE SCALE GENOMIC DNA]</scope>
    <source>
        <strain evidence="2">RCAM0610</strain>
    </source>
</reference>
<dbReference type="Proteomes" id="UP000515518">
    <property type="component" value="Chromosome"/>
</dbReference>
<dbReference type="AlphaFoldDB" id="A0A7G6RL30"/>
<accession>A0A7G6RL30</accession>
<protein>
    <submittedName>
        <fullName evidence="1">Uncharacterized protein</fullName>
    </submittedName>
</protein>
<organism evidence="1 2">
    <name type="scientific">Rhizobium leguminosarum bv. viciae</name>
    <dbReference type="NCBI Taxonomy" id="387"/>
    <lineage>
        <taxon>Bacteria</taxon>
        <taxon>Pseudomonadati</taxon>
        <taxon>Pseudomonadota</taxon>
        <taxon>Alphaproteobacteria</taxon>
        <taxon>Hyphomicrobiales</taxon>
        <taxon>Rhizobiaceae</taxon>
        <taxon>Rhizobium/Agrobacterium group</taxon>
        <taxon>Rhizobium</taxon>
    </lineage>
</organism>
<name>A0A7G6RL30_RHILV</name>
<dbReference type="EMBL" id="CP050549">
    <property type="protein sequence ID" value="QND42962.1"/>
    <property type="molecule type" value="Genomic_DNA"/>
</dbReference>
<gene>
    <name evidence="1" type="ORF">HB770_20865</name>
</gene>
<proteinExistence type="predicted"/>
<evidence type="ECO:0000313" key="1">
    <source>
        <dbReference type="EMBL" id="QND42962.1"/>
    </source>
</evidence>